<name>Q9SX32_ARATH</name>
<dbReference type="AlphaFoldDB" id="Q9SX32"/>
<dbReference type="GeneID" id="28717409"/>
<evidence type="ECO:0000256" key="1">
    <source>
        <dbReference type="SAM" id="Phobius"/>
    </source>
</evidence>
<protein>
    <submittedName>
        <fullName evidence="3">F24J5.7</fullName>
    </submittedName>
    <submittedName>
        <fullName evidence="5">Transmembrane protein</fullName>
    </submittedName>
</protein>
<reference evidence="5" key="5">
    <citation type="submission" date="2016-05" db="EMBL/GenBank/DDBJ databases">
        <authorList>
            <person name="Krishnakumar V."/>
            <person name="Cheng C.-Y."/>
            <person name="Chan A.P."/>
            <person name="Schobel S."/>
            <person name="Kim M."/>
            <person name="Ferlanti E.S."/>
            <person name="Belyaeva I."/>
            <person name="Rosen B.D."/>
            <person name="Micklem G."/>
            <person name="Miller J.R."/>
            <person name="Vaughn M."/>
            <person name="Town C.D."/>
        </authorList>
    </citation>
    <scope>NUCLEOTIDE SEQUENCE</scope>
</reference>
<dbReference type="PIR" id="E96711">
    <property type="entry name" value="E96711"/>
</dbReference>
<accession>Q9SX32</accession>
<evidence type="ECO:0000313" key="6">
    <source>
        <dbReference type="Proteomes" id="UP000006548"/>
    </source>
</evidence>
<evidence type="ECO:0000313" key="5">
    <source>
        <dbReference type="EMBL" id="AEE34829.2"/>
    </source>
</evidence>
<keyword evidence="1 5" id="KW-0812">Transmembrane</keyword>
<keyword evidence="1" id="KW-0472">Membrane</keyword>
<dbReference type="KEGG" id="ath:AT1G68700"/>
<evidence type="ECO:0000313" key="4">
    <source>
        <dbReference type="EMBL" id="AAX55096.1"/>
    </source>
</evidence>
<dbReference type="Araport" id="AT1G68700"/>
<reference evidence="5" key="4">
    <citation type="submission" date="2011-02" db="EMBL/GenBank/DDBJ databases">
        <authorList>
            <consortium name="TAIR"/>
            <person name="Swarbreck D."/>
            <person name="Lamesch P."/>
            <person name="Wilks C."/>
            <person name="Huala E."/>
        </authorList>
    </citation>
    <scope>NUCLEOTIDE SEQUENCE</scope>
</reference>
<reference evidence="6" key="6">
    <citation type="journal article" date="2017" name="Plant J.">
        <title>Araport11: a complete reannotation of the Arabidopsis thaliana reference genome.</title>
        <authorList>
            <person name="Cheng C.Y."/>
            <person name="Krishnakumar V."/>
            <person name="Chan A.P."/>
            <person name="Thibaud-Nissen F."/>
            <person name="Schobel S."/>
            <person name="Town C.D."/>
        </authorList>
    </citation>
    <scope>GENOME REANNOTATION</scope>
    <source>
        <strain evidence="6">cv. Columbia</strain>
    </source>
</reference>
<dbReference type="PANTHER" id="PTHR33264">
    <property type="entry name" value="EXPRESSED PROTEIN"/>
    <property type="match status" value="1"/>
</dbReference>
<proteinExistence type="predicted"/>
<feature type="transmembrane region" description="Helical" evidence="1">
    <location>
        <begin position="6"/>
        <end position="32"/>
    </location>
</feature>
<evidence type="ECO:0000313" key="3">
    <source>
        <dbReference type="EMBL" id="AAD49975.1"/>
    </source>
</evidence>
<keyword evidence="6" id="KW-1185">Reference proteome</keyword>
<reference evidence="3" key="1">
    <citation type="submission" date="1999-08" db="EMBL/GenBank/DDBJ databases">
        <title>The sequence of BAC F24J5 from Arabidopsis thaliana chromosome 1.</title>
        <authorList>
            <person name="Vysotskaia V.S."/>
            <person name="Schwartz J.R."/>
            <person name="Yu G."/>
            <person name="Toriumi M."/>
            <person name="Lenz C."/>
            <person name="Liu S."/>
            <person name="Lee J.M."/>
            <person name="Li J."/>
            <person name="Gonzalez A."/>
            <person name="Liu A."/>
            <person name="Liu K."/>
            <person name="Vaysberg M."/>
            <person name="Sakano H."/>
            <person name="Chin C."/>
            <person name="Choi E."/>
            <person name="Chiou J."/>
            <person name="Altafi H."/>
            <person name="Araujo R."/>
            <person name="Brooks S."/>
            <person name="Buehler E."/>
            <person name="Chao Q."/>
            <person name="Conn L."/>
            <person name="Conway A.B."/>
            <person name="Dunn P."/>
            <person name="Hansen N."/>
            <person name="Howng B."/>
            <person name="Huizar L."/>
            <person name="Khan S."/>
            <person name="Kim C."/>
            <person name="Palm C."/>
            <person name="Rowley D."/>
            <person name="Shinn P."/>
            <person name="Walker M."/>
            <person name="Davis R.W."/>
            <person name="Ecker J.R."/>
            <person name="Federspiel N.A."/>
            <person name="Theologis A."/>
        </authorList>
    </citation>
    <scope>NUCLEOTIDE SEQUENCE</scope>
</reference>
<dbReference type="Proteomes" id="UP000006548">
    <property type="component" value="Chromosome 1"/>
</dbReference>
<dbReference type="EMBL" id="AC008075">
    <property type="protein sequence ID" value="AAD49975.1"/>
    <property type="molecule type" value="Genomic_DNA"/>
</dbReference>
<reference evidence="5 6" key="2">
    <citation type="journal article" date="2000" name="Nature">
        <title>Sequence and analysis of chromosome 1 of the plant Arabidopsis thaliana.</title>
        <authorList>
            <person name="Theologis A."/>
            <person name="Ecker J.R."/>
            <person name="Palm C.J."/>
            <person name="Federspiel N.A."/>
            <person name="Kaul S."/>
            <person name="White O."/>
            <person name="Alonso J."/>
            <person name="Altafi H."/>
            <person name="Araujo R."/>
            <person name="Bowman C.L."/>
            <person name="Brooks S.Y."/>
            <person name="Buehler E."/>
            <person name="Chan A."/>
            <person name="Chao Q."/>
            <person name="Chen H."/>
            <person name="Cheuk R.F."/>
            <person name="Chin C.W."/>
            <person name="Chung M.K."/>
            <person name="Conn L."/>
            <person name="Conway A.B."/>
            <person name="Conway A.R."/>
            <person name="Creasy T.H."/>
            <person name="Dewar K."/>
            <person name="Dunn P."/>
            <person name="Etgu P."/>
            <person name="Feldblyum T.V."/>
            <person name="Feng J."/>
            <person name="Fong B."/>
            <person name="Fujii C.Y."/>
            <person name="Gill J.E."/>
            <person name="Goldsmith A.D."/>
            <person name="Haas B."/>
            <person name="Hansen N.F."/>
            <person name="Hughes B."/>
            <person name="Huizar L."/>
            <person name="Hunter J.L."/>
            <person name="Jenkins J."/>
            <person name="Johnson-Hopson C."/>
            <person name="Khan S."/>
            <person name="Khaykin E."/>
            <person name="Kim C.J."/>
            <person name="Koo H.L."/>
            <person name="Kremenetskaia I."/>
            <person name="Kurtz D.B."/>
            <person name="Kwan A."/>
            <person name="Lam B."/>
            <person name="Langin-Hooper S."/>
            <person name="Lee A."/>
            <person name="Lee J.M."/>
            <person name="Lenz C.A."/>
            <person name="Li J.H."/>
            <person name="Li Y."/>
            <person name="Lin X."/>
            <person name="Liu S.X."/>
            <person name="Liu Z.A."/>
            <person name="Luros J.S."/>
            <person name="Maiti R."/>
            <person name="Marziali A."/>
            <person name="Militscher J."/>
            <person name="Miranda M."/>
            <person name="Nguyen M."/>
            <person name="Nierman W.C."/>
            <person name="Osborne B.I."/>
            <person name="Pai G."/>
            <person name="Peterson J."/>
            <person name="Pham P.K."/>
            <person name="Rizzo M."/>
            <person name="Rooney T."/>
            <person name="Rowley D."/>
            <person name="Sakano H."/>
            <person name="Salzberg S.L."/>
            <person name="Schwartz J.R."/>
            <person name="Shinn P."/>
            <person name="Southwick A.M."/>
            <person name="Sun H."/>
            <person name="Tallon L.J."/>
            <person name="Tambunga G."/>
            <person name="Toriumi M.J."/>
            <person name="Town C.D."/>
            <person name="Utterback T."/>
            <person name="Van Aken S."/>
            <person name="Vaysberg M."/>
            <person name="Vysotskaia V.S."/>
            <person name="Walker M."/>
            <person name="Wu D."/>
            <person name="Yu G."/>
            <person name="Fraser C.M."/>
            <person name="Venter J.C."/>
            <person name="Davis R.W."/>
        </authorList>
    </citation>
    <scope>NUCLEOTIDE SEQUENCE [LARGE SCALE GENOMIC DNA]</scope>
    <source>
        <strain evidence="6">cv. Columbia</strain>
    </source>
</reference>
<dbReference type="TAIR" id="AT1G68700"/>
<dbReference type="PaxDb" id="3702-AT1G68700.1"/>
<dbReference type="PANTHER" id="PTHR33264:SF61">
    <property type="entry name" value="F24J5.7"/>
    <property type="match status" value="1"/>
</dbReference>
<sequence length="142" mass="16544">MEEDCGAFAADCVIFCCCCECFILQVFIFIFFKIPCKLSQKMKKFVTRRLGRKKRRDTEIVLPTKDDDCREEHGSEVSCMEDVEEMLQELSMKGEFVFGSFWRQGDSAANDFDFGNSQYEIANYKDHRSLSLLITQDVLLER</sequence>
<dbReference type="ExpressionAtlas" id="Q9SX32">
    <property type="expression patterns" value="baseline and differential"/>
</dbReference>
<organism evidence="3">
    <name type="scientific">Arabidopsis thaliana</name>
    <name type="common">Mouse-ear cress</name>
    <dbReference type="NCBI Taxonomy" id="3702"/>
    <lineage>
        <taxon>Eukaryota</taxon>
        <taxon>Viridiplantae</taxon>
        <taxon>Streptophyta</taxon>
        <taxon>Embryophyta</taxon>
        <taxon>Tracheophyta</taxon>
        <taxon>Spermatophyta</taxon>
        <taxon>Magnoliopsida</taxon>
        <taxon>eudicotyledons</taxon>
        <taxon>Gunneridae</taxon>
        <taxon>Pentapetalae</taxon>
        <taxon>rosids</taxon>
        <taxon>malvids</taxon>
        <taxon>Brassicales</taxon>
        <taxon>Brassicaceae</taxon>
        <taxon>Camelineae</taxon>
        <taxon>Arabidopsis</taxon>
    </lineage>
</organism>
<dbReference type="OMA" id="CHCSSHK"/>
<gene>
    <name evidence="2 4" type="ordered locus">At1g68700</name>
    <name evidence="3" type="ORF">F24J5.7</name>
    <name evidence="5" type="ORF">F24J5_7</name>
</gene>
<reference evidence="4" key="3">
    <citation type="submission" date="2005-03" db="EMBL/GenBank/DDBJ databases">
        <authorList>
            <person name="Underwood B.A."/>
            <person name="Xiao Y."/>
            <person name="Moskal W."/>
            <person name="Monaghan E."/>
            <person name="Wang W."/>
            <person name="Redman J."/>
            <person name="Wu H.C."/>
            <person name="Utterback T."/>
            <person name="Town C.D."/>
        </authorList>
    </citation>
    <scope>NUCLEOTIDE SEQUENCE</scope>
</reference>
<accession>F4HYX1</accession>
<evidence type="ECO:0000313" key="2">
    <source>
        <dbReference type="Araport" id="AT1G68700"/>
    </source>
</evidence>
<dbReference type="EMBL" id="AY954770">
    <property type="protein sequence ID" value="AAX55096.1"/>
    <property type="molecule type" value="Genomic_DNA"/>
</dbReference>
<keyword evidence="1" id="KW-1133">Transmembrane helix</keyword>
<dbReference type="EMBL" id="CP002684">
    <property type="protein sequence ID" value="AEE34829.2"/>
    <property type="molecule type" value="Genomic_DNA"/>
</dbReference>